<organism evidence="1 2">
    <name type="scientific">Caenorhabditis tropicalis</name>
    <dbReference type="NCBI Taxonomy" id="1561998"/>
    <lineage>
        <taxon>Eukaryota</taxon>
        <taxon>Metazoa</taxon>
        <taxon>Ecdysozoa</taxon>
        <taxon>Nematoda</taxon>
        <taxon>Chromadorea</taxon>
        <taxon>Rhabditida</taxon>
        <taxon>Rhabditina</taxon>
        <taxon>Rhabditomorpha</taxon>
        <taxon>Rhabditoidea</taxon>
        <taxon>Rhabditidae</taxon>
        <taxon>Peloderinae</taxon>
        <taxon>Caenorhabditis</taxon>
    </lineage>
</organism>
<proteinExistence type="predicted"/>
<dbReference type="Proteomes" id="UP000095282">
    <property type="component" value="Unplaced"/>
</dbReference>
<name>A0A1I7TI66_9PELO</name>
<dbReference type="WBParaSite" id="Csp11.Scaffold621.g6174.t1">
    <property type="protein sequence ID" value="Csp11.Scaffold621.g6174.t1"/>
    <property type="gene ID" value="Csp11.Scaffold621.g6174"/>
</dbReference>
<reference evidence="2" key="1">
    <citation type="submission" date="2016-11" db="UniProtKB">
        <authorList>
            <consortium name="WormBaseParasite"/>
        </authorList>
    </citation>
    <scope>IDENTIFICATION</scope>
</reference>
<sequence length="178" mass="20496">MNDGVAPRKLLLKAIGICESMERSMLQHSLIPNCNGRDCQLPEYVGDTVVVYRDIVRDYLTAYGIANEFVLLREEPFGEILATNNCPVIDGPTAARLFEYFQNRKFTRGKNLEIENVHYNICVSKGSVYGQTRDDRFHLSASRTNRVIVVVFTRISIFSLHRKRFTEMIENIKRLEGF</sequence>
<keyword evidence="1" id="KW-1185">Reference proteome</keyword>
<accession>A0A1I7TI66</accession>
<evidence type="ECO:0000313" key="2">
    <source>
        <dbReference type="WBParaSite" id="Csp11.Scaffold621.g6174.t1"/>
    </source>
</evidence>
<dbReference type="AlphaFoldDB" id="A0A1I7TI66"/>
<evidence type="ECO:0000313" key="1">
    <source>
        <dbReference type="Proteomes" id="UP000095282"/>
    </source>
</evidence>
<protein>
    <submittedName>
        <fullName evidence="2">LisH domain-containing protein</fullName>
    </submittedName>
</protein>